<dbReference type="EMBL" id="LSTO01000001">
    <property type="protein sequence ID" value="OWW19091.1"/>
    <property type="molecule type" value="Genomic_DNA"/>
</dbReference>
<feature type="chain" id="PRO_5013010459" description="OmpA-like domain-containing protein" evidence="2">
    <location>
        <begin position="29"/>
        <end position="167"/>
    </location>
</feature>
<dbReference type="Pfam" id="PF00691">
    <property type="entry name" value="OmpA"/>
    <property type="match status" value="1"/>
</dbReference>
<sequence length="167" mass="17785">MTVSKFLVIVLGVLSMASLALLSGCAQQQTVAGAEPPPMAKEEKPKAKPSERQGPATTSTPVEAAPDYASMNPVPIAFDKMSVKLRDTDKQLLVKIKDRAQKAKRLIITGYCDSKQVGNSKDAAIARANAVKEELVKLGVKPATVRIKHVTNIANKHAAEIELVAAT</sequence>
<feature type="compositionally biased region" description="Basic and acidic residues" evidence="1">
    <location>
        <begin position="40"/>
        <end position="51"/>
    </location>
</feature>
<reference evidence="4 5" key="1">
    <citation type="submission" date="2016-02" db="EMBL/GenBank/DDBJ databases">
        <authorList>
            <person name="Wen L."/>
            <person name="He K."/>
            <person name="Yang H."/>
        </authorList>
    </citation>
    <scope>NUCLEOTIDE SEQUENCE [LARGE SCALE GENOMIC DNA]</scope>
    <source>
        <strain evidence="4 5">TSA40</strain>
    </source>
</reference>
<protein>
    <recommendedName>
        <fullName evidence="3">OmpA-like domain-containing protein</fullName>
    </recommendedName>
</protein>
<evidence type="ECO:0000256" key="2">
    <source>
        <dbReference type="SAM" id="SignalP"/>
    </source>
</evidence>
<dbReference type="InterPro" id="IPR036737">
    <property type="entry name" value="OmpA-like_sf"/>
</dbReference>
<comment type="caution">
    <text evidence="4">The sequence shown here is derived from an EMBL/GenBank/DDBJ whole genome shotgun (WGS) entry which is preliminary data.</text>
</comment>
<evidence type="ECO:0000259" key="3">
    <source>
        <dbReference type="Pfam" id="PF00691"/>
    </source>
</evidence>
<proteinExistence type="predicted"/>
<dbReference type="Gene3D" id="3.30.1330.60">
    <property type="entry name" value="OmpA-like domain"/>
    <property type="match status" value="1"/>
</dbReference>
<dbReference type="AlphaFoldDB" id="A0A254T8V8"/>
<dbReference type="RefSeq" id="WP_170942031.1">
    <property type="nucleotide sequence ID" value="NZ_LSTO01000001.1"/>
</dbReference>
<evidence type="ECO:0000256" key="1">
    <source>
        <dbReference type="SAM" id="MobiDB-lite"/>
    </source>
</evidence>
<dbReference type="Proteomes" id="UP000197535">
    <property type="component" value="Unassembled WGS sequence"/>
</dbReference>
<dbReference type="SUPFAM" id="SSF103088">
    <property type="entry name" value="OmpA-like"/>
    <property type="match status" value="1"/>
</dbReference>
<dbReference type="InterPro" id="IPR006665">
    <property type="entry name" value="OmpA-like"/>
</dbReference>
<name>A0A254T8V8_9BURK</name>
<feature type="domain" description="OmpA-like" evidence="3">
    <location>
        <begin position="78"/>
        <end position="147"/>
    </location>
</feature>
<dbReference type="PROSITE" id="PS51257">
    <property type="entry name" value="PROKAR_LIPOPROTEIN"/>
    <property type="match status" value="1"/>
</dbReference>
<evidence type="ECO:0000313" key="4">
    <source>
        <dbReference type="EMBL" id="OWW19091.1"/>
    </source>
</evidence>
<keyword evidence="5" id="KW-1185">Reference proteome</keyword>
<gene>
    <name evidence="4" type="ORF">AYR66_05905</name>
</gene>
<feature type="signal peptide" evidence="2">
    <location>
        <begin position="1"/>
        <end position="28"/>
    </location>
</feature>
<accession>A0A254T8V8</accession>
<keyword evidence="2" id="KW-0732">Signal</keyword>
<evidence type="ECO:0000313" key="5">
    <source>
        <dbReference type="Proteomes" id="UP000197535"/>
    </source>
</evidence>
<organism evidence="4 5">
    <name type="scientific">Noviherbaspirillum denitrificans</name>
    <dbReference type="NCBI Taxonomy" id="1968433"/>
    <lineage>
        <taxon>Bacteria</taxon>
        <taxon>Pseudomonadati</taxon>
        <taxon>Pseudomonadota</taxon>
        <taxon>Betaproteobacteria</taxon>
        <taxon>Burkholderiales</taxon>
        <taxon>Oxalobacteraceae</taxon>
        <taxon>Noviherbaspirillum</taxon>
    </lineage>
</organism>
<feature type="region of interest" description="Disordered" evidence="1">
    <location>
        <begin position="32"/>
        <end position="68"/>
    </location>
</feature>